<reference evidence="2 3" key="1">
    <citation type="submission" date="2020-01" db="EMBL/GenBank/DDBJ databases">
        <title>Identification and distribution of gene clusters putatively required for synthesis of sphingolipid metabolism inhibitors in phylogenetically diverse species of the filamentous fungus Fusarium.</title>
        <authorList>
            <person name="Kim H.-S."/>
            <person name="Busman M."/>
            <person name="Brown D.W."/>
            <person name="Divon H."/>
            <person name="Uhlig S."/>
            <person name="Proctor R.H."/>
        </authorList>
    </citation>
    <scope>NUCLEOTIDE SEQUENCE [LARGE SCALE GENOMIC DNA]</scope>
    <source>
        <strain evidence="2 3">NRRL 20459</strain>
    </source>
</reference>
<dbReference type="CDD" id="cd05120">
    <property type="entry name" value="APH_ChoK_like"/>
    <property type="match status" value="1"/>
</dbReference>
<dbReference type="Pfam" id="PF01636">
    <property type="entry name" value="APH"/>
    <property type="match status" value="1"/>
</dbReference>
<evidence type="ECO:0000313" key="2">
    <source>
        <dbReference type="EMBL" id="KAF4467541.1"/>
    </source>
</evidence>
<evidence type="ECO:0000313" key="3">
    <source>
        <dbReference type="Proteomes" id="UP000554235"/>
    </source>
</evidence>
<dbReference type="Proteomes" id="UP000554235">
    <property type="component" value="Unassembled WGS sequence"/>
</dbReference>
<proteinExistence type="predicted"/>
<dbReference type="OrthoDB" id="2906425at2759"/>
<dbReference type="AlphaFoldDB" id="A0A8H4LF02"/>
<dbReference type="InterPro" id="IPR011009">
    <property type="entry name" value="Kinase-like_dom_sf"/>
</dbReference>
<comment type="caution">
    <text evidence="2">The sequence shown here is derived from an EMBL/GenBank/DDBJ whole genome shotgun (WGS) entry which is preliminary data.</text>
</comment>
<dbReference type="InterPro" id="IPR051678">
    <property type="entry name" value="AGP_Transferase"/>
</dbReference>
<evidence type="ECO:0000259" key="1">
    <source>
        <dbReference type="Pfam" id="PF01636"/>
    </source>
</evidence>
<name>A0A8H4LF02_9HYPO</name>
<dbReference type="GO" id="GO:0016740">
    <property type="term" value="F:transferase activity"/>
    <property type="evidence" value="ECO:0007669"/>
    <property type="project" value="UniProtKB-KW"/>
</dbReference>
<protein>
    <submittedName>
        <fullName evidence="2">Aminoglycoside 3 -phosphotransferase</fullName>
    </submittedName>
</protein>
<keyword evidence="2" id="KW-0808">Transferase</keyword>
<organism evidence="2 3">
    <name type="scientific">Fusarium albosuccineum</name>
    <dbReference type="NCBI Taxonomy" id="1237068"/>
    <lineage>
        <taxon>Eukaryota</taxon>
        <taxon>Fungi</taxon>
        <taxon>Dikarya</taxon>
        <taxon>Ascomycota</taxon>
        <taxon>Pezizomycotina</taxon>
        <taxon>Sordariomycetes</taxon>
        <taxon>Hypocreomycetidae</taxon>
        <taxon>Hypocreales</taxon>
        <taxon>Nectriaceae</taxon>
        <taxon>Fusarium</taxon>
        <taxon>Fusarium decemcellulare species complex</taxon>
    </lineage>
</organism>
<dbReference type="InterPro" id="IPR002575">
    <property type="entry name" value="Aminoglycoside_PTrfase"/>
</dbReference>
<dbReference type="PANTHER" id="PTHR21310">
    <property type="entry name" value="AMINOGLYCOSIDE PHOSPHOTRANSFERASE-RELATED-RELATED"/>
    <property type="match status" value="1"/>
</dbReference>
<dbReference type="EMBL" id="JAADYS010000733">
    <property type="protein sequence ID" value="KAF4467541.1"/>
    <property type="molecule type" value="Genomic_DNA"/>
</dbReference>
<sequence length="258" mass="29455">MSTTISATSRPLSAPQVQGRLVFEGPHTVRKVGEAFLIQREAEAMGYAKKNTSIPVPTVLRVHLDDAPNDESSWILMQRLPGLELGTAWPQMDDDARSETICQLRSYLEQLHRLRPPADAVGRIGSASGGPAWDHRLSNMSTRGPFDSVAEFHDFLVAPVRHCPRPELVAKYRSQLADTYDVCFAHADLSWENILVDVSTGKIQGILDWEMAGFWPEWWEYRKALFGSRSQQWWRQILNEVMVERTRETEIDMELEMF</sequence>
<feature type="domain" description="Aminoglycoside phosphotransferase" evidence="1">
    <location>
        <begin position="38"/>
        <end position="220"/>
    </location>
</feature>
<accession>A0A8H4LF02</accession>
<dbReference type="PANTHER" id="PTHR21310:SF15">
    <property type="entry name" value="AMINOGLYCOSIDE PHOSPHOTRANSFERASE DOMAIN-CONTAINING PROTEIN"/>
    <property type="match status" value="1"/>
</dbReference>
<keyword evidence="3" id="KW-1185">Reference proteome</keyword>
<dbReference type="Gene3D" id="3.90.1200.10">
    <property type="match status" value="1"/>
</dbReference>
<gene>
    <name evidence="2" type="ORF">FALBO_5580</name>
</gene>
<dbReference type="SUPFAM" id="SSF56112">
    <property type="entry name" value="Protein kinase-like (PK-like)"/>
    <property type="match status" value="1"/>
</dbReference>